<feature type="compositionally biased region" description="Low complexity" evidence="1">
    <location>
        <begin position="25"/>
        <end position="36"/>
    </location>
</feature>
<evidence type="ECO:0000256" key="1">
    <source>
        <dbReference type="SAM" id="MobiDB-lite"/>
    </source>
</evidence>
<proteinExistence type="predicted"/>
<organism evidence="2 3">
    <name type="scientific">Actinokineospora soli</name>
    <dbReference type="NCBI Taxonomy" id="1048753"/>
    <lineage>
        <taxon>Bacteria</taxon>
        <taxon>Bacillati</taxon>
        <taxon>Actinomycetota</taxon>
        <taxon>Actinomycetes</taxon>
        <taxon>Pseudonocardiales</taxon>
        <taxon>Pseudonocardiaceae</taxon>
        <taxon>Actinokineospora</taxon>
    </lineage>
</organism>
<dbReference type="EMBL" id="JBHTEY010000004">
    <property type="protein sequence ID" value="MFC7612563.1"/>
    <property type="molecule type" value="Genomic_DNA"/>
</dbReference>
<feature type="compositionally biased region" description="Polar residues" evidence="1">
    <location>
        <begin position="44"/>
        <end position="54"/>
    </location>
</feature>
<name>A0ABW2TH66_9PSEU</name>
<dbReference type="Proteomes" id="UP001596512">
    <property type="component" value="Unassembled WGS sequence"/>
</dbReference>
<comment type="caution">
    <text evidence="2">The sequence shown here is derived from an EMBL/GenBank/DDBJ whole genome shotgun (WGS) entry which is preliminary data.</text>
</comment>
<protein>
    <submittedName>
        <fullName evidence="2">Uncharacterized protein</fullName>
    </submittedName>
</protein>
<evidence type="ECO:0000313" key="2">
    <source>
        <dbReference type="EMBL" id="MFC7612563.1"/>
    </source>
</evidence>
<keyword evidence="3" id="KW-1185">Reference proteome</keyword>
<reference evidence="3" key="1">
    <citation type="journal article" date="2019" name="Int. J. Syst. Evol. Microbiol.">
        <title>The Global Catalogue of Microorganisms (GCM) 10K type strain sequencing project: providing services to taxonomists for standard genome sequencing and annotation.</title>
        <authorList>
            <consortium name="The Broad Institute Genomics Platform"/>
            <consortium name="The Broad Institute Genome Sequencing Center for Infectious Disease"/>
            <person name="Wu L."/>
            <person name="Ma J."/>
        </authorList>
    </citation>
    <scope>NUCLEOTIDE SEQUENCE [LARGE SCALE GENOMIC DNA]</scope>
    <source>
        <strain evidence="3">JCM 17695</strain>
    </source>
</reference>
<gene>
    <name evidence="2" type="ORF">ACFQV2_01725</name>
</gene>
<accession>A0ABW2TH66</accession>
<sequence>MRYQVMTYPAVVWSGDSPYSERSQRASAARQRPNASGVARKLAQVTQPGSVGSP</sequence>
<feature type="region of interest" description="Disordered" evidence="1">
    <location>
        <begin position="14"/>
        <end position="54"/>
    </location>
</feature>
<evidence type="ECO:0000313" key="3">
    <source>
        <dbReference type="Proteomes" id="UP001596512"/>
    </source>
</evidence>